<evidence type="ECO:0000256" key="1">
    <source>
        <dbReference type="SAM" id="SignalP"/>
    </source>
</evidence>
<name>A0ABV3GZH7_9ACTN</name>
<keyword evidence="3" id="KW-1185">Reference proteome</keyword>
<organism evidence="2 3">
    <name type="scientific">Nonomuraea bangladeshensis</name>
    <dbReference type="NCBI Taxonomy" id="404385"/>
    <lineage>
        <taxon>Bacteria</taxon>
        <taxon>Bacillati</taxon>
        <taxon>Actinomycetota</taxon>
        <taxon>Actinomycetes</taxon>
        <taxon>Streptosporangiales</taxon>
        <taxon>Streptosporangiaceae</taxon>
        <taxon>Nonomuraea</taxon>
    </lineage>
</organism>
<feature type="signal peptide" evidence="1">
    <location>
        <begin position="1"/>
        <end position="24"/>
    </location>
</feature>
<proteinExistence type="predicted"/>
<protein>
    <submittedName>
        <fullName evidence="2">Uncharacterized protein</fullName>
    </submittedName>
</protein>
<evidence type="ECO:0000313" key="3">
    <source>
        <dbReference type="Proteomes" id="UP001552427"/>
    </source>
</evidence>
<evidence type="ECO:0000313" key="2">
    <source>
        <dbReference type="EMBL" id="MEV4285698.1"/>
    </source>
</evidence>
<comment type="caution">
    <text evidence="2">The sequence shown here is derived from an EMBL/GenBank/DDBJ whole genome shotgun (WGS) entry which is preliminary data.</text>
</comment>
<dbReference type="RefSeq" id="WP_364446690.1">
    <property type="nucleotide sequence ID" value="NZ_JBFARM010000003.1"/>
</dbReference>
<accession>A0ABV3GZH7</accession>
<gene>
    <name evidence="2" type="ORF">AB0K40_09340</name>
</gene>
<reference evidence="2 3" key="1">
    <citation type="submission" date="2024-06" db="EMBL/GenBank/DDBJ databases">
        <title>The Natural Products Discovery Center: Release of the First 8490 Sequenced Strains for Exploring Actinobacteria Biosynthetic Diversity.</title>
        <authorList>
            <person name="Kalkreuter E."/>
            <person name="Kautsar S.A."/>
            <person name="Yang D."/>
            <person name="Bader C.D."/>
            <person name="Teijaro C.N."/>
            <person name="Fluegel L."/>
            <person name="Davis C.M."/>
            <person name="Simpson J.R."/>
            <person name="Lauterbach L."/>
            <person name="Steele A.D."/>
            <person name="Gui C."/>
            <person name="Meng S."/>
            <person name="Li G."/>
            <person name="Viehrig K."/>
            <person name="Ye F."/>
            <person name="Su P."/>
            <person name="Kiefer A.F."/>
            <person name="Nichols A."/>
            <person name="Cepeda A.J."/>
            <person name="Yan W."/>
            <person name="Fan B."/>
            <person name="Jiang Y."/>
            <person name="Adhikari A."/>
            <person name="Zheng C.-J."/>
            <person name="Schuster L."/>
            <person name="Cowan T.M."/>
            <person name="Smanski M.J."/>
            <person name="Chevrette M.G."/>
            <person name="De Carvalho L.P.S."/>
            <person name="Shen B."/>
        </authorList>
    </citation>
    <scope>NUCLEOTIDE SEQUENCE [LARGE SCALE GENOMIC DNA]</scope>
    <source>
        <strain evidence="2 3">NPDC049574</strain>
    </source>
</reference>
<keyword evidence="1" id="KW-0732">Signal</keyword>
<dbReference type="Proteomes" id="UP001552427">
    <property type="component" value="Unassembled WGS sequence"/>
</dbReference>
<dbReference type="EMBL" id="JBFARM010000003">
    <property type="protein sequence ID" value="MEV4285698.1"/>
    <property type="molecule type" value="Genomic_DNA"/>
</dbReference>
<feature type="chain" id="PRO_5046908253" evidence="1">
    <location>
        <begin position="25"/>
        <end position="116"/>
    </location>
</feature>
<sequence length="116" mass="11986">MRAHIRLTLGLALGLAALAAPAMLAVTASATQAAQAQSARSGVDFRVPGVRIFSRPDGGATRVGLGYPGQGWDIQGTGYGTAYTCDNGVTTTTWEHGRNIRTGVVGWVPSCNTVIV</sequence>